<protein>
    <submittedName>
        <fullName evidence="2">Uncharacterized protein</fullName>
    </submittedName>
</protein>
<sequence length="34" mass="4093">MMFMGTKKDKKRQKHKKKEETVGSKRSRVGTNRR</sequence>
<accession>A0A382VUY2</accession>
<organism evidence="2">
    <name type="scientific">marine metagenome</name>
    <dbReference type="NCBI Taxonomy" id="408172"/>
    <lineage>
        <taxon>unclassified sequences</taxon>
        <taxon>metagenomes</taxon>
        <taxon>ecological metagenomes</taxon>
    </lineage>
</organism>
<feature type="compositionally biased region" description="Basic residues" evidence="1">
    <location>
        <begin position="8"/>
        <end position="17"/>
    </location>
</feature>
<feature type="compositionally biased region" description="Basic residues" evidence="1">
    <location>
        <begin position="25"/>
        <end position="34"/>
    </location>
</feature>
<dbReference type="EMBL" id="UINC01154777">
    <property type="protein sequence ID" value="SVD50244.1"/>
    <property type="molecule type" value="Genomic_DNA"/>
</dbReference>
<feature type="region of interest" description="Disordered" evidence="1">
    <location>
        <begin position="1"/>
        <end position="34"/>
    </location>
</feature>
<gene>
    <name evidence="2" type="ORF">METZ01_LOCUS403098</name>
</gene>
<name>A0A382VUY2_9ZZZZ</name>
<reference evidence="2" key="1">
    <citation type="submission" date="2018-05" db="EMBL/GenBank/DDBJ databases">
        <authorList>
            <person name="Lanie J.A."/>
            <person name="Ng W.-L."/>
            <person name="Kazmierczak K.M."/>
            <person name="Andrzejewski T.M."/>
            <person name="Davidsen T.M."/>
            <person name="Wayne K.J."/>
            <person name="Tettelin H."/>
            <person name="Glass J.I."/>
            <person name="Rusch D."/>
            <person name="Podicherti R."/>
            <person name="Tsui H.-C.T."/>
            <person name="Winkler M.E."/>
        </authorList>
    </citation>
    <scope>NUCLEOTIDE SEQUENCE</scope>
</reference>
<evidence type="ECO:0000256" key="1">
    <source>
        <dbReference type="SAM" id="MobiDB-lite"/>
    </source>
</evidence>
<proteinExistence type="predicted"/>
<dbReference type="AlphaFoldDB" id="A0A382VUY2"/>
<evidence type="ECO:0000313" key="2">
    <source>
        <dbReference type="EMBL" id="SVD50244.1"/>
    </source>
</evidence>